<evidence type="ECO:0000256" key="1">
    <source>
        <dbReference type="ARBA" id="ARBA00004496"/>
    </source>
</evidence>
<evidence type="ECO:0000313" key="8">
    <source>
        <dbReference type="EMBL" id="SOY77787.1"/>
    </source>
</evidence>
<dbReference type="InterPro" id="IPR050248">
    <property type="entry name" value="Polysacc_deacetylase_ArnD"/>
</dbReference>
<dbReference type="SUPFAM" id="SSF88713">
    <property type="entry name" value="Glycoside hydrolase/deacetylase"/>
    <property type="match status" value="1"/>
</dbReference>
<dbReference type="EC" id="3.5.1.-" evidence="8 10"/>
<evidence type="ECO:0000259" key="6">
    <source>
        <dbReference type="PROSITE" id="PS51677"/>
    </source>
</evidence>
<dbReference type="GO" id="GO:0016020">
    <property type="term" value="C:membrane"/>
    <property type="evidence" value="ECO:0007669"/>
    <property type="project" value="TreeGrafter"/>
</dbReference>
<evidence type="ECO:0000256" key="2">
    <source>
        <dbReference type="ARBA" id="ARBA00022458"/>
    </source>
</evidence>
<protein>
    <submittedName>
        <fullName evidence="8 10">Chitooligosaccharide deacetylase</fullName>
        <ecNumber evidence="8 10">3.5.1.-</ecNumber>
    </submittedName>
</protein>
<keyword evidence="2" id="KW-0536">Nodulation</keyword>
<dbReference type="InterPro" id="IPR026402">
    <property type="entry name" value="Nodulat_NodB"/>
</dbReference>
<keyword evidence="4" id="KW-0479">Metal-binding</keyword>
<dbReference type="AlphaFoldDB" id="A0A375CRA4"/>
<dbReference type="GO" id="GO:0046872">
    <property type="term" value="F:metal ion binding"/>
    <property type="evidence" value="ECO:0007669"/>
    <property type="project" value="UniProtKB-KW"/>
</dbReference>
<organism evidence="8">
    <name type="scientific">Cupriavidus taiwanensis</name>
    <dbReference type="NCBI Taxonomy" id="164546"/>
    <lineage>
        <taxon>Bacteria</taxon>
        <taxon>Pseudomonadati</taxon>
        <taxon>Pseudomonadota</taxon>
        <taxon>Betaproteobacteria</taxon>
        <taxon>Burkholderiales</taxon>
        <taxon>Burkholderiaceae</taxon>
        <taxon>Cupriavidus</taxon>
    </lineage>
</organism>
<dbReference type="EMBL" id="OGUU01000018">
    <property type="protein sequence ID" value="SPC25136.1"/>
    <property type="molecule type" value="Genomic_DNA"/>
</dbReference>
<evidence type="ECO:0000313" key="11">
    <source>
        <dbReference type="Proteomes" id="UP000254259"/>
    </source>
</evidence>
<dbReference type="Proteomes" id="UP000254259">
    <property type="component" value="Plasmid CBM2636p"/>
</dbReference>
<dbReference type="GO" id="GO:0005975">
    <property type="term" value="P:carbohydrate metabolic process"/>
    <property type="evidence" value="ECO:0007669"/>
    <property type="project" value="InterPro"/>
</dbReference>
<dbReference type="InterPro" id="IPR002509">
    <property type="entry name" value="NODB_dom"/>
</dbReference>
<reference evidence="8 11" key="1">
    <citation type="submission" date="2018-01" db="EMBL/GenBank/DDBJ databases">
        <authorList>
            <person name="Clerissi C."/>
        </authorList>
    </citation>
    <scope>NUCLEOTIDE SEQUENCE</scope>
    <source>
        <strain evidence="8">Cupriavidus taiwanensis LMG 19430</strain>
        <strain evidence="7">Cupriavidus taiwanensis STM 3521</strain>
        <strain evidence="9">Cupriavidus taiwanensis STM 6021</strain>
        <strain evidence="10">Cupriavidus taiwanensis SWF 66322</strain>
        <plasmid evidence="11">cbm2636p</plasmid>
        <plasmid evidence="10">CBM2636p</plasmid>
    </source>
</reference>
<keyword evidence="3" id="KW-0963">Cytoplasm</keyword>
<dbReference type="Gene3D" id="3.20.20.370">
    <property type="entry name" value="Glycoside hydrolase/deacetylase"/>
    <property type="match status" value="1"/>
</dbReference>
<evidence type="ECO:0000313" key="10">
    <source>
        <dbReference type="EMBL" id="SPD69481.1"/>
    </source>
</evidence>
<dbReference type="EMBL" id="OFSP01000053">
    <property type="protein sequence ID" value="SOY75734.1"/>
    <property type="molecule type" value="Genomic_DNA"/>
</dbReference>
<name>A0A375CRA4_9BURK</name>
<dbReference type="Proteomes" id="UP000257139">
    <property type="component" value="Plasmid CBM2594_p"/>
</dbReference>
<geneLocation type="plasmid" evidence="10">
    <name>CBM2636p</name>
</geneLocation>
<dbReference type="EMBL" id="LT984815">
    <property type="protein sequence ID" value="SPD69481.1"/>
    <property type="molecule type" value="Genomic_DNA"/>
</dbReference>
<dbReference type="RefSeq" id="WP_012354666.1">
    <property type="nucleotide sequence ID" value="NZ_CBCRZP010000064.1"/>
</dbReference>
<dbReference type="NCBIfam" id="TIGR04243">
    <property type="entry name" value="nodulat_NodB"/>
    <property type="match status" value="1"/>
</dbReference>
<dbReference type="Pfam" id="PF01522">
    <property type="entry name" value="Polysacc_deac_1"/>
    <property type="match status" value="1"/>
</dbReference>
<dbReference type="InterPro" id="IPR011330">
    <property type="entry name" value="Glyco_hydro/deAcase_b/a-brl"/>
</dbReference>
<dbReference type="PANTHER" id="PTHR10587">
    <property type="entry name" value="GLYCOSYL TRANSFERASE-RELATED"/>
    <property type="match status" value="1"/>
</dbReference>
<accession>A0A375CRA4</accession>
<dbReference type="GO" id="GO:0016810">
    <property type="term" value="F:hydrolase activity, acting on carbon-nitrogen (but not peptide) bonds"/>
    <property type="evidence" value="ECO:0007669"/>
    <property type="project" value="InterPro"/>
</dbReference>
<keyword evidence="5 8" id="KW-0378">Hydrolase</keyword>
<dbReference type="GO" id="GO:0005737">
    <property type="term" value="C:cytoplasm"/>
    <property type="evidence" value="ECO:0007669"/>
    <property type="project" value="UniProtKB-SubCell"/>
</dbReference>
<evidence type="ECO:0000313" key="7">
    <source>
        <dbReference type="EMBL" id="SOY75734.1"/>
    </source>
</evidence>
<comment type="subcellular location">
    <subcellularLocation>
        <location evidence="1">Cytoplasm</location>
    </subcellularLocation>
</comment>
<gene>
    <name evidence="8" type="primary">nodB</name>
    <name evidence="8" type="ORF">CBM2586_P210014</name>
    <name evidence="7" type="ORF">CBM2589_P210012</name>
    <name evidence="9" type="ORF">CBM2594_P130012</name>
    <name evidence="10" type="ORF">CBM2636_P20168</name>
</gene>
<dbReference type="PANTHER" id="PTHR10587:SF133">
    <property type="entry name" value="CHITIN DEACETYLASE 1-RELATED"/>
    <property type="match status" value="1"/>
</dbReference>
<sequence length="236" mass="26523">MAEKVHSEPSERLSWPRKIRERDAKVKPRKVFLTFDDGPNPTWTPKILDILRQFHVPGTFFVLGAYAAEHPELIRRMISDGHEVANHTMTHLDLSQCNRDVLRREILDTNVIITKASPGLAVRFLRAPYGIWTPEVCVEGMNAGLTPLHWSVDPQDWARPGVDLIVDTVLATVEPGAIVLLHDGSPPNELASRPYTASREQTVRALPRLISALKERNFVISSLPKLRGQINPVRTA</sequence>
<geneLocation type="plasmid" evidence="11">
    <name>cbm2636p</name>
</geneLocation>
<dbReference type="GeneID" id="31819336"/>
<keyword evidence="10" id="KW-0614">Plasmid</keyword>
<dbReference type="OMA" id="VLFHNNA"/>
<evidence type="ECO:0000256" key="5">
    <source>
        <dbReference type="ARBA" id="ARBA00022801"/>
    </source>
</evidence>
<dbReference type="EMBL" id="OFSN01000041">
    <property type="protein sequence ID" value="SOY77787.1"/>
    <property type="molecule type" value="Genomic_DNA"/>
</dbReference>
<evidence type="ECO:0000256" key="3">
    <source>
        <dbReference type="ARBA" id="ARBA00022490"/>
    </source>
</evidence>
<dbReference type="Proteomes" id="UP000257016">
    <property type="component" value="Unassembled WGS sequence"/>
</dbReference>
<evidence type="ECO:0000313" key="9">
    <source>
        <dbReference type="EMBL" id="SPC25136.1"/>
    </source>
</evidence>
<evidence type="ECO:0000256" key="4">
    <source>
        <dbReference type="ARBA" id="ARBA00022723"/>
    </source>
</evidence>
<feature type="domain" description="NodB homology" evidence="6">
    <location>
        <begin position="29"/>
        <end position="221"/>
    </location>
</feature>
<dbReference type="PROSITE" id="PS51677">
    <property type="entry name" value="NODB"/>
    <property type="match status" value="1"/>
</dbReference>
<proteinExistence type="predicted"/>
<dbReference type="Proteomes" id="UP000256297">
    <property type="component" value="Plasmid CBM2589_p"/>
</dbReference>